<gene>
    <name evidence="1" type="ORF">NQ176_g10743</name>
</gene>
<reference evidence="1" key="1">
    <citation type="submission" date="2022-08" db="EMBL/GenBank/DDBJ databases">
        <title>Genome Sequence of Lecanicillium fungicola.</title>
        <authorList>
            <person name="Buettner E."/>
        </authorList>
    </citation>
    <scope>NUCLEOTIDE SEQUENCE</scope>
    <source>
        <strain evidence="1">Babe33</strain>
    </source>
</reference>
<accession>A0ACC1MET8</accession>
<organism evidence="1 2">
    <name type="scientific">Zarea fungicola</name>
    <dbReference type="NCBI Taxonomy" id="93591"/>
    <lineage>
        <taxon>Eukaryota</taxon>
        <taxon>Fungi</taxon>
        <taxon>Dikarya</taxon>
        <taxon>Ascomycota</taxon>
        <taxon>Pezizomycotina</taxon>
        <taxon>Sordariomycetes</taxon>
        <taxon>Hypocreomycetidae</taxon>
        <taxon>Hypocreales</taxon>
        <taxon>Cordycipitaceae</taxon>
        <taxon>Zarea</taxon>
    </lineage>
</organism>
<evidence type="ECO:0000313" key="2">
    <source>
        <dbReference type="Proteomes" id="UP001143910"/>
    </source>
</evidence>
<protein>
    <submittedName>
        <fullName evidence="1">Uncharacterized protein</fullName>
    </submittedName>
</protein>
<evidence type="ECO:0000313" key="1">
    <source>
        <dbReference type="EMBL" id="KAJ2965179.1"/>
    </source>
</evidence>
<dbReference type="Proteomes" id="UP001143910">
    <property type="component" value="Unassembled WGS sequence"/>
</dbReference>
<keyword evidence="2" id="KW-1185">Reference proteome</keyword>
<comment type="caution">
    <text evidence="1">The sequence shown here is derived from an EMBL/GenBank/DDBJ whole genome shotgun (WGS) entry which is preliminary data.</text>
</comment>
<dbReference type="EMBL" id="JANJQO010003100">
    <property type="protein sequence ID" value="KAJ2965179.1"/>
    <property type="molecule type" value="Genomic_DNA"/>
</dbReference>
<proteinExistence type="predicted"/>
<name>A0ACC1MET8_9HYPO</name>
<sequence>MISYYEHRQPYTPHDAEKLVSDISVILGGEQATRAYLDRYPVEQGSGSSTSATHPPPMATVTVAAAETPIQGTLQLESQPSQECVLDMETPNFGYQTFDTTIPLDLLNWDMTGLLNDALNSAN</sequence>